<dbReference type="InterPro" id="IPR006498">
    <property type="entry name" value="Tail_tube"/>
</dbReference>
<reference evidence="1 2" key="1">
    <citation type="submission" date="2018-03" db="EMBL/GenBank/DDBJ databases">
        <title>Rhodobacter blasticus.</title>
        <authorList>
            <person name="Meyer T.E."/>
            <person name="Miller S."/>
            <person name="Lodha T."/>
            <person name="Gandham S."/>
            <person name="Chintalapati S."/>
            <person name="Chintalapati V.R."/>
        </authorList>
    </citation>
    <scope>NUCLEOTIDE SEQUENCE [LARGE SCALE GENOMIC DNA]</scope>
    <source>
        <strain evidence="1 2">DSM 2131</strain>
    </source>
</reference>
<accession>A0A2T4JDF2</accession>
<keyword evidence="2" id="KW-1185">Reference proteome</keyword>
<protein>
    <submittedName>
        <fullName evidence="1">Phage major tail tube protein</fullName>
    </submittedName>
</protein>
<gene>
    <name evidence="1" type="ORF">C5F44_02410</name>
</gene>
<sequence>MALPRIIKNFNAFVDGISYFGLASEAKLPAVKVQTEGHRGAGMDGPVGVDVGMEALSAEITFTEWSSAVLKKLGRTERFVLRPAAGSSTDFSATTIIATMSGLITVSEPSDLKPGTAATLKIGMDVRTYKLEMDNEVIYEIDLVNAIRRIGGVDQLAEIRRAMGF</sequence>
<comment type="caution">
    <text evidence="1">The sequence shown here is derived from an EMBL/GenBank/DDBJ whole genome shotgun (WGS) entry which is preliminary data.</text>
</comment>
<dbReference type="EMBL" id="PZKE01000002">
    <property type="protein sequence ID" value="PTE15911.1"/>
    <property type="molecule type" value="Genomic_DNA"/>
</dbReference>
<evidence type="ECO:0000313" key="1">
    <source>
        <dbReference type="EMBL" id="PTE15911.1"/>
    </source>
</evidence>
<dbReference type="AlphaFoldDB" id="A0A2T4JDF2"/>
<proteinExistence type="predicted"/>
<dbReference type="Proteomes" id="UP000241362">
    <property type="component" value="Unassembled WGS sequence"/>
</dbReference>
<dbReference type="NCBIfam" id="TIGR01611">
    <property type="entry name" value="tail_tube"/>
    <property type="match status" value="1"/>
</dbReference>
<dbReference type="Pfam" id="PF04985">
    <property type="entry name" value="Phage_tube"/>
    <property type="match status" value="1"/>
</dbReference>
<dbReference type="RefSeq" id="WP_107671919.1">
    <property type="nucleotide sequence ID" value="NZ_PZKE01000002.1"/>
</dbReference>
<name>A0A2T4JDF2_FUSBL</name>
<evidence type="ECO:0000313" key="2">
    <source>
        <dbReference type="Proteomes" id="UP000241362"/>
    </source>
</evidence>
<organism evidence="1 2">
    <name type="scientific">Fuscovulum blasticum DSM 2131</name>
    <dbReference type="NCBI Taxonomy" id="1188250"/>
    <lineage>
        <taxon>Bacteria</taxon>
        <taxon>Pseudomonadati</taxon>
        <taxon>Pseudomonadota</taxon>
        <taxon>Alphaproteobacteria</taxon>
        <taxon>Rhodobacterales</taxon>
        <taxon>Paracoccaceae</taxon>
        <taxon>Pseudogemmobacter</taxon>
    </lineage>
</organism>